<keyword evidence="15" id="KW-0378">Hydrolase</keyword>
<keyword evidence="5" id="KW-0547">Nucleotide-binding</keyword>
<dbReference type="GO" id="GO:0035861">
    <property type="term" value="C:site of double-strand break"/>
    <property type="evidence" value="ECO:0007669"/>
    <property type="project" value="TreeGrafter"/>
</dbReference>
<organism evidence="15 16">
    <name type="scientific">Hanseniaspora valbyensis NRRL Y-1626</name>
    <dbReference type="NCBI Taxonomy" id="766949"/>
    <lineage>
        <taxon>Eukaryota</taxon>
        <taxon>Fungi</taxon>
        <taxon>Dikarya</taxon>
        <taxon>Ascomycota</taxon>
        <taxon>Saccharomycotina</taxon>
        <taxon>Saccharomycetes</taxon>
        <taxon>Saccharomycodales</taxon>
        <taxon>Saccharomycodaceae</taxon>
        <taxon>Hanseniaspora</taxon>
    </lineage>
</organism>
<evidence type="ECO:0000313" key="16">
    <source>
        <dbReference type="Proteomes" id="UP000092321"/>
    </source>
</evidence>
<evidence type="ECO:0000256" key="5">
    <source>
        <dbReference type="ARBA" id="ARBA00022741"/>
    </source>
</evidence>
<reference evidence="16" key="1">
    <citation type="journal article" date="2016" name="Proc. Natl. Acad. Sci. U.S.A.">
        <title>Comparative genomics of biotechnologically important yeasts.</title>
        <authorList>
            <person name="Riley R."/>
            <person name="Haridas S."/>
            <person name="Wolfe K.H."/>
            <person name="Lopes M.R."/>
            <person name="Hittinger C.T."/>
            <person name="Goeker M."/>
            <person name="Salamov A.A."/>
            <person name="Wisecaver J.H."/>
            <person name="Long T.M."/>
            <person name="Calvey C.H."/>
            <person name="Aerts A.L."/>
            <person name="Barry K.W."/>
            <person name="Choi C."/>
            <person name="Clum A."/>
            <person name="Coughlan A.Y."/>
            <person name="Deshpande S."/>
            <person name="Douglass A.P."/>
            <person name="Hanson S.J."/>
            <person name="Klenk H.-P."/>
            <person name="LaButti K.M."/>
            <person name="Lapidus A."/>
            <person name="Lindquist E.A."/>
            <person name="Lipzen A.M."/>
            <person name="Meier-Kolthoff J.P."/>
            <person name="Ohm R.A."/>
            <person name="Otillar R.P."/>
            <person name="Pangilinan J.L."/>
            <person name="Peng Y."/>
            <person name="Rokas A."/>
            <person name="Rosa C.A."/>
            <person name="Scheuner C."/>
            <person name="Sibirny A.A."/>
            <person name="Slot J.C."/>
            <person name="Stielow J.B."/>
            <person name="Sun H."/>
            <person name="Kurtzman C.P."/>
            <person name="Blackwell M."/>
            <person name="Grigoriev I.V."/>
            <person name="Jeffries T.W."/>
        </authorList>
    </citation>
    <scope>NUCLEOTIDE SEQUENCE [LARGE SCALE GENOMIC DNA]</scope>
    <source>
        <strain evidence="16">NRRL Y-1626</strain>
    </source>
</reference>
<dbReference type="Proteomes" id="UP000092321">
    <property type="component" value="Unassembled WGS sequence"/>
</dbReference>
<dbReference type="GO" id="GO:0016887">
    <property type="term" value="F:ATP hydrolysis activity"/>
    <property type="evidence" value="ECO:0007669"/>
    <property type="project" value="InterPro"/>
</dbReference>
<evidence type="ECO:0000256" key="3">
    <source>
        <dbReference type="ARBA" id="ARBA00006793"/>
    </source>
</evidence>
<dbReference type="GO" id="GO:0003697">
    <property type="term" value="F:single-stranded DNA binding"/>
    <property type="evidence" value="ECO:0007669"/>
    <property type="project" value="TreeGrafter"/>
</dbReference>
<dbReference type="InterPro" id="IPR038729">
    <property type="entry name" value="Rad50/SbcC_AAA"/>
</dbReference>
<evidence type="ECO:0000256" key="8">
    <source>
        <dbReference type="ARBA" id="ARBA00023054"/>
    </source>
</evidence>
<dbReference type="PANTHER" id="PTHR19306">
    <property type="entry name" value="STRUCTURAL MAINTENANCE OF CHROMOSOMES 5,6 SMC5, SMC6"/>
    <property type="match status" value="1"/>
</dbReference>
<dbReference type="GO" id="GO:0003684">
    <property type="term" value="F:damaged DNA binding"/>
    <property type="evidence" value="ECO:0007669"/>
    <property type="project" value="TreeGrafter"/>
</dbReference>
<proteinExistence type="inferred from homology"/>
<feature type="compositionally biased region" description="Basic and acidic residues" evidence="13">
    <location>
        <begin position="17"/>
        <end position="28"/>
    </location>
</feature>
<dbReference type="GO" id="GO:0005634">
    <property type="term" value="C:nucleus"/>
    <property type="evidence" value="ECO:0007669"/>
    <property type="project" value="UniProtKB-SubCell"/>
</dbReference>
<dbReference type="Pfam" id="PF13476">
    <property type="entry name" value="AAA_23"/>
    <property type="match status" value="1"/>
</dbReference>
<feature type="coiled-coil region" evidence="12">
    <location>
        <begin position="815"/>
        <end position="896"/>
    </location>
</feature>
<feature type="domain" description="Rad50/SbcC-type AAA" evidence="14">
    <location>
        <begin position="83"/>
        <end position="314"/>
    </location>
</feature>
<dbReference type="GO" id="GO:0000724">
    <property type="term" value="P:double-strand break repair via homologous recombination"/>
    <property type="evidence" value="ECO:0007669"/>
    <property type="project" value="TreeGrafter"/>
</dbReference>
<feature type="coiled-coil region" evidence="12">
    <location>
        <begin position="676"/>
        <end position="714"/>
    </location>
</feature>
<dbReference type="InterPro" id="IPR027417">
    <property type="entry name" value="P-loop_NTPase"/>
</dbReference>
<keyword evidence="16" id="KW-1185">Reference proteome</keyword>
<dbReference type="GO" id="GO:0030915">
    <property type="term" value="C:Smc5-Smc6 complex"/>
    <property type="evidence" value="ECO:0007669"/>
    <property type="project" value="TreeGrafter"/>
</dbReference>
<dbReference type="EMBL" id="LXPE01000006">
    <property type="protein sequence ID" value="OBA27938.1"/>
    <property type="molecule type" value="Genomic_DNA"/>
</dbReference>
<evidence type="ECO:0000256" key="10">
    <source>
        <dbReference type="ARBA" id="ARBA00023204"/>
    </source>
</evidence>
<feature type="region of interest" description="Disordered" evidence="13">
    <location>
        <begin position="1"/>
        <end position="69"/>
    </location>
</feature>
<comment type="caution">
    <text evidence="15">The sequence shown here is derived from an EMBL/GenBank/DDBJ whole genome shotgun (WGS) entry which is preliminary data.</text>
</comment>
<accession>A0A1B7TGW8</accession>
<keyword evidence="10" id="KW-0234">DNA repair</keyword>
<keyword evidence="7" id="KW-0067">ATP-binding</keyword>
<evidence type="ECO:0000256" key="6">
    <source>
        <dbReference type="ARBA" id="ARBA00022763"/>
    </source>
</evidence>
<keyword evidence="11" id="KW-0539">Nucleus</keyword>
<dbReference type="PANTHER" id="PTHR19306:SF6">
    <property type="entry name" value="STRUCTURAL MAINTENANCE OF CHROMOSOMES PROTEIN 6"/>
    <property type="match status" value="1"/>
</dbReference>
<evidence type="ECO:0000256" key="11">
    <source>
        <dbReference type="ARBA" id="ARBA00023242"/>
    </source>
</evidence>
<feature type="coiled-coil region" evidence="12">
    <location>
        <begin position="759"/>
        <end position="786"/>
    </location>
</feature>
<evidence type="ECO:0000256" key="2">
    <source>
        <dbReference type="ARBA" id="ARBA00004286"/>
    </source>
</evidence>
<gene>
    <name evidence="15" type="ORF">HANVADRAFT_52029</name>
</gene>
<keyword evidence="4" id="KW-0158">Chromosome</keyword>
<comment type="similarity">
    <text evidence="3">Belongs to the SMC family. SMC6 subfamily.</text>
</comment>
<evidence type="ECO:0000256" key="12">
    <source>
        <dbReference type="SAM" id="Coils"/>
    </source>
</evidence>
<evidence type="ECO:0000256" key="9">
    <source>
        <dbReference type="ARBA" id="ARBA00023172"/>
    </source>
</evidence>
<evidence type="ECO:0000259" key="14">
    <source>
        <dbReference type="Pfam" id="PF13476"/>
    </source>
</evidence>
<evidence type="ECO:0000256" key="1">
    <source>
        <dbReference type="ARBA" id="ARBA00004123"/>
    </source>
</evidence>
<evidence type="ECO:0000256" key="7">
    <source>
        <dbReference type="ARBA" id="ARBA00022840"/>
    </source>
</evidence>
<evidence type="ECO:0000256" key="13">
    <source>
        <dbReference type="SAM" id="MobiDB-lite"/>
    </source>
</evidence>
<dbReference type="Gene3D" id="3.40.50.300">
    <property type="entry name" value="P-loop containing nucleotide triphosphate hydrolases"/>
    <property type="match status" value="2"/>
</dbReference>
<sequence length="1113" mass="128319">MSLKRARSSSNEEQDTPLEHLKYSKTKENQNPLDLKNGKSITQTIAQEEKEESSLPQSHEDVETDNDELIEDDGTIKAGYIKSIKLLNFMCHEHFFIELTPNLNFIIGNNGTGKSAILTAIAVGLGANASQAQRSGHLKGLIRHGTEKASVTLIINNTDEIILERTIKQTGSKFRVKIDNRFQDLKSSHLKAMLNYLGVRINNPMVFLNQDMAKKFLTSATKTDKYDNFASANYFDFVYSNYGAIEKNLQSVEMALSNVKPNLDKLQAEAEKANQLIVQIKDSKDKISLVSDLKKLCAYKELNELQLKIKSTSGKIREKLEFIQSCENIKNGDYDNTIESFKHYERDIDEIYERIRQTNVEKQKFDRELITLKSDKVVYSKQLHKQQRELMSVKVEYGKALNEFNSKSDENNLKLLQEKEKHNEELQQIVKKIDEIFEQKIQVDDELSNLENEKKTKLYQLSKKIKENQTTLNESSNKQKDILSSFGPNMGKCMDDIKQLSQSRKFSSPPVGPLGTLVTINADYEAEWAVLVQNRLMNQLNSFVVANQSDKYLLEKVLKKYKLDRRFNYIIRKMVSFDYSNDIPKGNNLLKMTDILEFSNEAVKCVFVDISNVHTLLLANDYEDSQNISRKYPYNTVLAVSKPHGYLLATSNGAKDTITSRRFSRQITMNNQNKYLAVIEEELRKDKKELSDLNEIFRQKKEELVAKKTQLSKEEYHWKQKKRSIGTAIDTIQNQLDTFQDSNKVDSLKSEVLRLQETINVSQSTLENIDKEISKIEDQIAPLNDDISKMDAALKKLQKDFKEDAQNKATIFYQMENYKIEVKKAERSSVIATNEVTVLEEEVRGLKDEYKTGRQDLRAHTDVLREMLPKFGSLRNDQLKKKIDTLEREINNNTEFSMQEIASLELGAIDIITKFKRERMNYKSFKNLLTKMENILHQNKRTYLNHQTDCFNETNKMFTKYMKYRGFVGNLVFQNPYALKNSDKGNKKSSNSLRNGKINDGELSIYARSKEETESRDVDTLSGGEKSFAQMSLLLSTWCVISSRIIALDEFDVFMDNINRTIGTKLIIQSLKDRLQTQTIIITPQDITAIADKYINDSHIKIHKMNAIIRNND</sequence>
<name>A0A1B7TGW8_9ASCO</name>
<evidence type="ECO:0000313" key="15">
    <source>
        <dbReference type="EMBL" id="OBA27938.1"/>
    </source>
</evidence>
<evidence type="ECO:0000256" key="4">
    <source>
        <dbReference type="ARBA" id="ARBA00022454"/>
    </source>
</evidence>
<keyword evidence="9" id="KW-0233">DNA recombination</keyword>
<keyword evidence="8 12" id="KW-0175">Coiled coil</keyword>
<comment type="subcellular location">
    <subcellularLocation>
        <location evidence="2">Chromosome</location>
    </subcellularLocation>
    <subcellularLocation>
        <location evidence="1">Nucleus</location>
    </subcellularLocation>
</comment>
<feature type="coiled-coil region" evidence="12">
    <location>
        <begin position="405"/>
        <end position="453"/>
    </location>
</feature>
<protein>
    <submittedName>
        <fullName evidence="15">p-loop containing nucleoside triphosphate hydrolase protein</fullName>
    </submittedName>
</protein>
<dbReference type="SUPFAM" id="SSF52540">
    <property type="entry name" value="P-loop containing nucleoside triphosphate hydrolases"/>
    <property type="match status" value="2"/>
</dbReference>
<keyword evidence="6" id="KW-0227">DNA damage</keyword>
<dbReference type="AlphaFoldDB" id="A0A1B7TGW8"/>
<dbReference type="Gene3D" id="1.10.287.2610">
    <property type="match status" value="1"/>
</dbReference>
<dbReference type="OrthoDB" id="10265785at2759"/>
<dbReference type="GO" id="GO:0005524">
    <property type="term" value="F:ATP binding"/>
    <property type="evidence" value="ECO:0007669"/>
    <property type="project" value="UniProtKB-KW"/>
</dbReference>